<keyword evidence="2" id="KW-1185">Reference proteome</keyword>
<protein>
    <recommendedName>
        <fullName evidence="3">LTXXQ motif family protein</fullName>
    </recommendedName>
</protein>
<name>A0A5E4WEB3_9BURK</name>
<accession>A0A5E4WEB3</accession>
<dbReference type="InterPro" id="IPR012899">
    <property type="entry name" value="LTXXQ"/>
</dbReference>
<dbReference type="GO" id="GO:0042597">
    <property type="term" value="C:periplasmic space"/>
    <property type="evidence" value="ECO:0007669"/>
    <property type="project" value="InterPro"/>
</dbReference>
<sequence>MKLSNTSTQLHVVRILEVLIVAGLAVVCTPSGAAPTMDSPAAAHATRTAARVPIETRITSLHTRLQITSTQESLWQPVAQIMRENANTMQTLLRAREDGASHMSAIDDLHAYAQIAESHADGIRKLTLAFESLYNSMSDVQKRNADQIFRNEGHHMGRKG</sequence>
<dbReference type="Pfam" id="PF07813">
    <property type="entry name" value="LTXXQ"/>
    <property type="match status" value="1"/>
</dbReference>
<evidence type="ECO:0000313" key="1">
    <source>
        <dbReference type="EMBL" id="VVE21740.1"/>
    </source>
</evidence>
<evidence type="ECO:0000313" key="2">
    <source>
        <dbReference type="Proteomes" id="UP000343317"/>
    </source>
</evidence>
<dbReference type="Proteomes" id="UP000343317">
    <property type="component" value="Unassembled WGS sequence"/>
</dbReference>
<dbReference type="EMBL" id="CABPSM010000009">
    <property type="protein sequence ID" value="VVE21740.1"/>
    <property type="molecule type" value="Genomic_DNA"/>
</dbReference>
<dbReference type="AlphaFoldDB" id="A0A5E4WEB3"/>
<evidence type="ECO:0008006" key="3">
    <source>
        <dbReference type="Google" id="ProtNLM"/>
    </source>
</evidence>
<organism evidence="1 2">
    <name type="scientific">Pandoraea horticolens</name>
    <dbReference type="NCBI Taxonomy" id="2508298"/>
    <lineage>
        <taxon>Bacteria</taxon>
        <taxon>Pseudomonadati</taxon>
        <taxon>Pseudomonadota</taxon>
        <taxon>Betaproteobacteria</taxon>
        <taxon>Burkholderiales</taxon>
        <taxon>Burkholderiaceae</taxon>
        <taxon>Pandoraea</taxon>
    </lineage>
</organism>
<gene>
    <name evidence="1" type="ORF">PHO31112_03166</name>
</gene>
<dbReference type="RefSeq" id="WP_246178262.1">
    <property type="nucleotide sequence ID" value="NZ_CABPSM010000009.1"/>
</dbReference>
<proteinExistence type="predicted"/>
<reference evidence="1 2" key="1">
    <citation type="submission" date="2019-08" db="EMBL/GenBank/DDBJ databases">
        <authorList>
            <person name="Peeters C."/>
        </authorList>
    </citation>
    <scope>NUCLEOTIDE SEQUENCE [LARGE SCALE GENOMIC DNA]</scope>
    <source>
        <strain evidence="1 2">LMG 31112</strain>
    </source>
</reference>